<name>A0AA36CNY9_9BILA</name>
<dbReference type="Proteomes" id="UP001177023">
    <property type="component" value="Unassembled WGS sequence"/>
</dbReference>
<feature type="compositionally biased region" description="Basic and acidic residues" evidence="1">
    <location>
        <begin position="647"/>
        <end position="663"/>
    </location>
</feature>
<sequence>MLIDEDAFAEYAADNKPLLEKELQFFREKIDEAKLIVPIDEKAEAKILDNAMKEIKNAIHTAIIAREKLIPAKSPAPEKQEINEPVFSDTKGNVKELLSDPRYERKSTLPEPTTNPNVADTPDKLLHCEESLRKREVSNGDAERVATGAPAEKRTRAAYGEEQDLVEPHQGDDPEVLPDSRNLVLRSEPTRGTTVNHQILIIENEQQPLPASGNGMEWTNDDTGCYKAENALVRDSFDTNSLNAHSEKCFSVEEVSIVDSDSSKAAEKLGQCTQADLANALAEFSEDRQEQTDYEISALSCALAFSDSAYQTQHYEDANHYEARPDFAQGTLYSETPQLAETISKPAGVSQEIPHLERRLLTVNISTEVQPETIRSFAVDVEKTGRNAATQQKHAVSVHFQETEKSGELGFVLSKFAEESIPDRLVGNDPEQQETDGQQEVASESVAIHGENAMENETLRDCYSISMGMDVMHGFSHHTEIHEDDRDPQERIAVTAHLSPIVTSVSGLRIDGEKCNDPLAVNIASYQRLSEEPPALPRVDLPPFNEKQPLESITDVDSNDFKVRRLEITDAVEGKAKQTVDRPVKKTWRREDFIKSAPLEEAAGASELQRHPPTGSDNPRSTYSDSNPPNLAMNPENDPITIAEPGIAERPEDQTHGQQHDDVFSEEPLTRGPHAGSVQGCYSMQLASSGREPTSSDIECGPIKDDYDISAAPALCLTVANINAVPSRSSFFQKPEYVQDSSCEPPTDNRIPTLRRNTRLGHSTPTMAEKQEITESSLDETTSNKLFDNVLVKENRQIEKEKGPRPELPMVPVEKPQSPAYRAPHPVPIDNTKKRNSVQIPDPGYERRDAQLHETQKSEDKDDFVCNASTQPLNVLSQATLHHNNTKFVDGNANSNSTRSEHENIYVATSQLSPDPHMPVSQPGAEFDVDTTVSRNRPFRKRVDDEHDYMEGNTDAHVRSASHDSAHSSETTPDQRVLKDSAASEKQMPCAQTLPGHWGGVTPAYTEARSTQVSGKLVYLHQYKSVTQRTTIYSNAEPAPSFIPASKVASQLQTEVRQDMNSLGFHNDVSSSGLTARQSKKVLTTKTVLDWANRKDSPGALLTLTPSKTKIGSRADEVIGDDRAFDSTTNHTIAVAGASQREKRLQSNGRLAAIEQSDEILMLQKGELSTEAWKVQLHMAQAETIKLKQELERRSKSMEQIETDMKWFNIDRDRCTKRFHDDHCFLSPMRREQLRLDLREAINCSSRGHKYAQESATHRRQAAARAYFDATGNDNLDQHVDIVSGIGSGPPNADNILEVFYNYTDDVQSLQTYCRQHQLGFQDEHSFLRHFELYCRWEFEQHKGEPLYLPHRNSAHENITRVCLRQGSLRKPETFIYYRGEIDFFISNYPEKWPLVNTIESTLAYMAFFHDALARHTKNPGKFWKKLQNASMAMWEVKAEAMGDITTPRAALKKEECNAYATDMLNYSDLHERGFAKGLRNMDFIN</sequence>
<evidence type="ECO:0000256" key="1">
    <source>
        <dbReference type="SAM" id="MobiDB-lite"/>
    </source>
</evidence>
<organism evidence="2 3">
    <name type="scientific">Mesorhabditis spiculigera</name>
    <dbReference type="NCBI Taxonomy" id="96644"/>
    <lineage>
        <taxon>Eukaryota</taxon>
        <taxon>Metazoa</taxon>
        <taxon>Ecdysozoa</taxon>
        <taxon>Nematoda</taxon>
        <taxon>Chromadorea</taxon>
        <taxon>Rhabditida</taxon>
        <taxon>Rhabditina</taxon>
        <taxon>Rhabditomorpha</taxon>
        <taxon>Rhabditoidea</taxon>
        <taxon>Rhabditidae</taxon>
        <taxon>Mesorhabditinae</taxon>
        <taxon>Mesorhabditis</taxon>
    </lineage>
</organism>
<gene>
    <name evidence="2" type="ORF">MSPICULIGERA_LOCUS10188</name>
</gene>
<feature type="compositionally biased region" description="Basic and acidic residues" evidence="1">
    <location>
        <begin position="795"/>
        <end position="805"/>
    </location>
</feature>
<feature type="compositionally biased region" description="Polar residues" evidence="1">
    <location>
        <begin position="615"/>
        <end position="629"/>
    </location>
</feature>
<feature type="non-terminal residue" evidence="2">
    <location>
        <position position="1486"/>
    </location>
</feature>
<evidence type="ECO:0000313" key="3">
    <source>
        <dbReference type="Proteomes" id="UP001177023"/>
    </source>
</evidence>
<feature type="compositionally biased region" description="Basic and acidic residues" evidence="1">
    <location>
        <begin position="92"/>
        <end position="108"/>
    </location>
</feature>
<reference evidence="2" key="1">
    <citation type="submission" date="2023-06" db="EMBL/GenBank/DDBJ databases">
        <authorList>
            <person name="Delattre M."/>
        </authorList>
    </citation>
    <scope>NUCLEOTIDE SEQUENCE</scope>
    <source>
        <strain evidence="2">AF72</strain>
    </source>
</reference>
<feature type="region of interest" description="Disordered" evidence="1">
    <location>
        <begin position="957"/>
        <end position="999"/>
    </location>
</feature>
<feature type="compositionally biased region" description="Basic and acidic residues" evidence="1">
    <location>
        <begin position="957"/>
        <end position="967"/>
    </location>
</feature>
<keyword evidence="3" id="KW-1185">Reference proteome</keyword>
<feature type="region of interest" description="Disordered" evidence="1">
    <location>
        <begin position="595"/>
        <end position="678"/>
    </location>
</feature>
<protein>
    <submittedName>
        <fullName evidence="2">Uncharacterized protein</fullName>
    </submittedName>
</protein>
<proteinExistence type="predicted"/>
<feature type="region of interest" description="Disordered" evidence="1">
    <location>
        <begin position="74"/>
        <end position="157"/>
    </location>
</feature>
<evidence type="ECO:0000313" key="2">
    <source>
        <dbReference type="EMBL" id="CAJ0571789.1"/>
    </source>
</evidence>
<dbReference type="EMBL" id="CATQJA010002582">
    <property type="protein sequence ID" value="CAJ0571789.1"/>
    <property type="molecule type" value="Genomic_DNA"/>
</dbReference>
<comment type="caution">
    <text evidence="2">The sequence shown here is derived from an EMBL/GenBank/DDBJ whole genome shotgun (WGS) entry which is preliminary data.</text>
</comment>
<feature type="region of interest" description="Disordered" evidence="1">
    <location>
        <begin position="795"/>
        <end position="844"/>
    </location>
</feature>
<accession>A0AA36CNY9</accession>
<feature type="compositionally biased region" description="Basic and acidic residues" evidence="1">
    <location>
        <begin position="121"/>
        <end position="144"/>
    </location>
</feature>